<gene>
    <name evidence="1" type="ORF">M9H77_11648</name>
</gene>
<evidence type="ECO:0000313" key="1">
    <source>
        <dbReference type="EMBL" id="KAI5671284.1"/>
    </source>
</evidence>
<reference evidence="2" key="1">
    <citation type="journal article" date="2023" name="Nat. Plants">
        <title>Single-cell RNA sequencing provides a high-resolution roadmap for understanding the multicellular compartmentation of specialized metabolism.</title>
        <authorList>
            <person name="Sun S."/>
            <person name="Shen X."/>
            <person name="Li Y."/>
            <person name="Li Y."/>
            <person name="Wang S."/>
            <person name="Li R."/>
            <person name="Zhang H."/>
            <person name="Shen G."/>
            <person name="Guo B."/>
            <person name="Wei J."/>
            <person name="Xu J."/>
            <person name="St-Pierre B."/>
            <person name="Chen S."/>
            <person name="Sun C."/>
        </authorList>
    </citation>
    <scope>NUCLEOTIDE SEQUENCE [LARGE SCALE GENOMIC DNA]</scope>
</reference>
<accession>A0ACC0BF36</accession>
<evidence type="ECO:0000313" key="2">
    <source>
        <dbReference type="Proteomes" id="UP001060085"/>
    </source>
</evidence>
<comment type="caution">
    <text evidence="1">The sequence shown here is derived from an EMBL/GenBank/DDBJ whole genome shotgun (WGS) entry which is preliminary data.</text>
</comment>
<name>A0ACC0BF36_CATRO</name>
<proteinExistence type="predicted"/>
<protein>
    <submittedName>
        <fullName evidence="1">Uncharacterized protein</fullName>
    </submittedName>
</protein>
<dbReference type="Proteomes" id="UP001060085">
    <property type="component" value="Linkage Group LG03"/>
</dbReference>
<organism evidence="1 2">
    <name type="scientific">Catharanthus roseus</name>
    <name type="common">Madagascar periwinkle</name>
    <name type="synonym">Vinca rosea</name>
    <dbReference type="NCBI Taxonomy" id="4058"/>
    <lineage>
        <taxon>Eukaryota</taxon>
        <taxon>Viridiplantae</taxon>
        <taxon>Streptophyta</taxon>
        <taxon>Embryophyta</taxon>
        <taxon>Tracheophyta</taxon>
        <taxon>Spermatophyta</taxon>
        <taxon>Magnoliopsida</taxon>
        <taxon>eudicotyledons</taxon>
        <taxon>Gunneridae</taxon>
        <taxon>Pentapetalae</taxon>
        <taxon>asterids</taxon>
        <taxon>lamiids</taxon>
        <taxon>Gentianales</taxon>
        <taxon>Apocynaceae</taxon>
        <taxon>Rauvolfioideae</taxon>
        <taxon>Vinceae</taxon>
        <taxon>Catharanthinae</taxon>
        <taxon>Catharanthus</taxon>
    </lineage>
</organism>
<dbReference type="EMBL" id="CM044703">
    <property type="protein sequence ID" value="KAI5671284.1"/>
    <property type="molecule type" value="Genomic_DNA"/>
</dbReference>
<keyword evidence="2" id="KW-1185">Reference proteome</keyword>
<sequence>MKLLVRVIEAKNIPAMDPNGYSDPYVKLQLGKQRFRSKVVKKCLNPSWCEEFSFRVDDLKDELLISVLDEDKYFNDDFVGQIKVPILRVFDAPEKSLGTAWYTLQPKNKKAKNKECGEILLTICFSQTNLLPDMQSVGDHLPLTRKYADTVTESPSMTSSVPPNISPSAMSLEEAAPTKEEKSHIQTFADRIAQMFNKNGDTLPAASVKVPETVELCESADPVVDEKNSDEQPSSSNFEEVMKSMETREQEVDMPTNLPGGVVLEQLYALAPHDLNVVLFSPDSNFLKSVMDAQGATEVQIPHWKFENGGNPKRVVTYIKAASKLIKALKAIEEQTYLKADGKSFAVLSSVSTPDAPYGSTFKTEVLYCITSGPDLPSGEQTSRLMVSWRMNFLQSTMMKGMIESGARQGIKESLEVYGSLLSQNVKLVDLKDVSSEKEQVLASLEVEQQSDWRLAIQYFANFTVISTIFAGLYVLLHISLATPGAIQGLEFVGLDLPDSIGELVVCGILVLQGKRVLELVSRFMHARLQKGSDHGIKAQGDGWLLTVALIEGSNLAAVDSSGFSDPYVIFTCNGKTRTSSIKFQKADPRWNEIFEFDAMDEPPSVLDLEVYDFDGPFDEATSLGHAEINFLKTNVSDLSDVWIPLQGKLAQACQSKLHLRIFLNNTRGNNVVKDYLSKMEKEVGKKIKLRSPQTNSAFQKLFGLPPEEFLINDFTCHLKRKMPLQGRLFLSARIIGFHADLFGHKTKFFFLWEDIEDIQVVAPTLSSMGSPIIVMTLKRGKGFDARHGAKTQDEEGRLKFHFHSFVSFNVAQRTIMALWKARSLSLEQKVRIIEEESESKNLQIAEEDSIVKGLQATDEDSESKSLQTEESGSFLDVEDVSMSLVYSSVLSVPVSFCPSLSQYKFHSLSCKNLFVGNFQASFFMELFGDSDLDRRVMERAGCLNYSHSPWESEKLDVYQRQLYYKFDKRISRYRGEVTSTQQKSRNPDRNGWLVEEVMTLHGVPLGDYFNLHLRYHVEDTSGRSTGCSVQVYFGMAWLKYTRHQKRITKNILSNLLERLLVMFSVLEKEFVNRKIDER</sequence>